<evidence type="ECO:0000256" key="3">
    <source>
        <dbReference type="ARBA" id="ARBA00023136"/>
    </source>
</evidence>
<dbReference type="InterPro" id="IPR036179">
    <property type="entry name" value="Ig-like_dom_sf"/>
</dbReference>
<proteinExistence type="predicted"/>
<dbReference type="Pfam" id="PF07204">
    <property type="entry name" value="Orthoreo_P10"/>
    <property type="match status" value="1"/>
</dbReference>
<keyword evidence="4" id="KW-0325">Glycoprotein</keyword>
<gene>
    <name evidence="9" type="primary">LOC106575562</name>
</gene>
<dbReference type="PROSITE" id="PS50835">
    <property type="entry name" value="IG_LIKE"/>
    <property type="match status" value="1"/>
</dbReference>
<dbReference type="AlphaFoldDB" id="A0A1S3MXZ9"/>
<feature type="compositionally biased region" description="Basic and acidic residues" evidence="5">
    <location>
        <begin position="287"/>
        <end position="303"/>
    </location>
</feature>
<dbReference type="InterPro" id="IPR015631">
    <property type="entry name" value="CD2/SLAM_rcpt"/>
</dbReference>
<dbReference type="PaxDb" id="8030-ENSSSAP00000115186"/>
<dbReference type="InterPro" id="IPR013783">
    <property type="entry name" value="Ig-like_fold"/>
</dbReference>
<accession>A0A1S3MXZ9</accession>
<feature type="domain" description="Ig-like" evidence="7">
    <location>
        <begin position="105"/>
        <end position="209"/>
    </location>
</feature>
<keyword evidence="3 6" id="KW-0472">Membrane</keyword>
<dbReference type="InterPro" id="IPR009854">
    <property type="entry name" value="Orthoreo_P10"/>
</dbReference>
<dbReference type="Proteomes" id="UP001652741">
    <property type="component" value="Chromosome ssa16"/>
</dbReference>
<dbReference type="Bgee" id="ENSSSAG00000079711">
    <property type="expression patterns" value="Expressed in head kidney and 19 other cell types or tissues"/>
</dbReference>
<dbReference type="PRINTS" id="PR01870">
    <property type="entry name" value="CD2ANTIGEN"/>
</dbReference>
<evidence type="ECO:0000256" key="6">
    <source>
        <dbReference type="SAM" id="Phobius"/>
    </source>
</evidence>
<dbReference type="PANTHER" id="PTHR12080">
    <property type="entry name" value="SIGNALING LYMPHOCYTIC ACTIVATION MOLECULE"/>
    <property type="match status" value="1"/>
</dbReference>
<evidence type="ECO:0000256" key="5">
    <source>
        <dbReference type="SAM" id="MobiDB-lite"/>
    </source>
</evidence>
<feature type="compositionally biased region" description="Low complexity" evidence="5">
    <location>
        <begin position="314"/>
        <end position="341"/>
    </location>
</feature>
<evidence type="ECO:0000313" key="8">
    <source>
        <dbReference type="Proteomes" id="UP001652741"/>
    </source>
</evidence>
<dbReference type="GO" id="GO:0005911">
    <property type="term" value="C:cell-cell junction"/>
    <property type="evidence" value="ECO:0007669"/>
    <property type="project" value="TreeGrafter"/>
</dbReference>
<dbReference type="PANTHER" id="PTHR12080:SF59">
    <property type="entry name" value="HEPATIC AND GLIAL CELL ADHESION MOLECULE"/>
    <property type="match status" value="1"/>
</dbReference>
<sequence length="369" mass="40631">MGLTTKLKPVHFSHSTCSNNTMACTLSLAFLVLHGFIALSAEDSCFHYLQPGTDFTIPLNYKELSSKEITWKHNGNVIFKRKNGMFKPGKAEDILDDGSLQLKDPKLTNEGTYKAEVFNSDGKNILDRSFRLCMKEKVSKPSVKITCSDKDVIFTCTLTNTEGVTFKWSQNGQPLNGKTETTLIIGLKQLKALDTFTCSAVNEVNEETSDIVKPTCNAVSKSGDHGLLFGFDFLTMVCILAGGGGLVLLLIIITLVCCCLSRRKSPMRFEEERALRLAPMTKTQHPYHPEGQTKHPSHPEGQKQRQRPPGGAPPGSTGPRPTARASSQAEPQPRAQARGRPPQTPMDDDVEQPPPLPQPRKKGPHPPRQ</sequence>
<evidence type="ECO:0000256" key="2">
    <source>
        <dbReference type="ARBA" id="ARBA00022729"/>
    </source>
</evidence>
<evidence type="ECO:0000313" key="9">
    <source>
        <dbReference type="RefSeq" id="XP_014007616.1"/>
    </source>
</evidence>
<dbReference type="GeneID" id="106575562"/>
<dbReference type="KEGG" id="sasa:106575562"/>
<keyword evidence="6" id="KW-0812">Transmembrane</keyword>
<dbReference type="Gene3D" id="2.60.40.10">
    <property type="entry name" value="Immunoglobulins"/>
    <property type="match status" value="2"/>
</dbReference>
<keyword evidence="6" id="KW-1133">Transmembrane helix</keyword>
<keyword evidence="8" id="KW-1185">Reference proteome</keyword>
<dbReference type="InterPro" id="IPR007110">
    <property type="entry name" value="Ig-like_dom"/>
</dbReference>
<reference evidence="9" key="1">
    <citation type="submission" date="2025-08" db="UniProtKB">
        <authorList>
            <consortium name="RefSeq"/>
        </authorList>
    </citation>
    <scope>IDENTIFICATION</scope>
</reference>
<feature type="region of interest" description="Disordered" evidence="5">
    <location>
        <begin position="276"/>
        <end position="369"/>
    </location>
</feature>
<dbReference type="OrthoDB" id="8963224at2759"/>
<dbReference type="STRING" id="8030.ENSSSAP00000115186"/>
<dbReference type="OMA" id="NTMACTL"/>
<dbReference type="SUPFAM" id="SSF48726">
    <property type="entry name" value="Immunoglobulin"/>
    <property type="match status" value="2"/>
</dbReference>
<evidence type="ECO:0000259" key="7">
    <source>
        <dbReference type="PROSITE" id="PS50835"/>
    </source>
</evidence>
<protein>
    <submittedName>
        <fullName evidence="9">T-cell surface antigen CD2</fullName>
    </submittedName>
</protein>
<dbReference type="GO" id="GO:0016020">
    <property type="term" value="C:membrane"/>
    <property type="evidence" value="ECO:0007669"/>
    <property type="project" value="UniProtKB-SubCell"/>
</dbReference>
<dbReference type="InterPro" id="IPR015632">
    <property type="entry name" value="CD2"/>
</dbReference>
<evidence type="ECO:0000256" key="1">
    <source>
        <dbReference type="ARBA" id="ARBA00004370"/>
    </source>
</evidence>
<dbReference type="RefSeq" id="XP_014007616.1">
    <property type="nucleotide sequence ID" value="XM_014152141.2"/>
</dbReference>
<comment type="subcellular location">
    <subcellularLocation>
        <location evidence="1">Membrane</location>
    </subcellularLocation>
</comment>
<feature type="transmembrane region" description="Helical" evidence="6">
    <location>
        <begin position="233"/>
        <end position="260"/>
    </location>
</feature>
<feature type="compositionally biased region" description="Basic residues" evidence="5">
    <location>
        <begin position="359"/>
        <end position="369"/>
    </location>
</feature>
<name>A0A1S3MXZ9_SALSA</name>
<organism evidence="8 9">
    <name type="scientific">Salmo salar</name>
    <name type="common">Atlantic salmon</name>
    <dbReference type="NCBI Taxonomy" id="8030"/>
    <lineage>
        <taxon>Eukaryota</taxon>
        <taxon>Metazoa</taxon>
        <taxon>Chordata</taxon>
        <taxon>Craniata</taxon>
        <taxon>Vertebrata</taxon>
        <taxon>Euteleostomi</taxon>
        <taxon>Actinopterygii</taxon>
        <taxon>Neopterygii</taxon>
        <taxon>Teleostei</taxon>
        <taxon>Protacanthopterygii</taxon>
        <taxon>Salmoniformes</taxon>
        <taxon>Salmonidae</taxon>
        <taxon>Salmoninae</taxon>
        <taxon>Salmo</taxon>
    </lineage>
</organism>
<evidence type="ECO:0000256" key="4">
    <source>
        <dbReference type="ARBA" id="ARBA00023180"/>
    </source>
</evidence>
<keyword evidence="2" id="KW-0732">Signal</keyword>